<proteinExistence type="predicted"/>
<evidence type="ECO:0000313" key="4">
    <source>
        <dbReference type="Proteomes" id="UP000248783"/>
    </source>
</evidence>
<feature type="transmembrane region" description="Helical" evidence="2">
    <location>
        <begin position="226"/>
        <end position="250"/>
    </location>
</feature>
<evidence type="ECO:0000313" key="3">
    <source>
        <dbReference type="EMBL" id="PZR55141.1"/>
    </source>
</evidence>
<keyword evidence="2" id="KW-0812">Transmembrane</keyword>
<feature type="transmembrane region" description="Helical" evidence="2">
    <location>
        <begin position="262"/>
        <end position="281"/>
    </location>
</feature>
<reference evidence="3 4" key="1">
    <citation type="submission" date="2018-06" db="EMBL/GenBank/DDBJ databases">
        <title>Whole genome sequencing of a novel hydrocarbon degrading bacterial strain, PW21 isolated from oil contaminated produced water sample.</title>
        <authorList>
            <person name="Nagkirti P."/>
            <person name="Shaikh A."/>
            <person name="Gowdaman V."/>
            <person name="Engineer A.E."/>
            <person name="Dagar S."/>
            <person name="Dhakephalkar P.K."/>
        </authorList>
    </citation>
    <scope>NUCLEOTIDE SEQUENCE [LARGE SCALE GENOMIC DNA]</scope>
    <source>
        <strain evidence="3 4">PW21</strain>
    </source>
</reference>
<keyword evidence="2" id="KW-0472">Membrane</keyword>
<dbReference type="PANTHER" id="PTHR34821:SF2">
    <property type="entry name" value="INNER MEMBRANE PROTEIN YDCZ"/>
    <property type="match status" value="1"/>
</dbReference>
<accession>A0A2W5YJ22</accession>
<name>A0A2W5YJ22_9MICO</name>
<protein>
    <recommendedName>
        <fullName evidence="5">Transporter family-2 protein</fullName>
    </recommendedName>
</protein>
<feature type="transmembrane region" description="Helical" evidence="2">
    <location>
        <begin position="167"/>
        <end position="186"/>
    </location>
</feature>
<dbReference type="PANTHER" id="PTHR34821">
    <property type="entry name" value="INNER MEMBRANE PROTEIN YDCZ"/>
    <property type="match status" value="1"/>
</dbReference>
<comment type="caution">
    <text evidence="3">The sequence shown here is derived from an EMBL/GenBank/DDBJ whole genome shotgun (WGS) entry which is preliminary data.</text>
</comment>
<dbReference type="AlphaFoldDB" id="A0A2W5YJ22"/>
<dbReference type="Pfam" id="PF04657">
    <property type="entry name" value="DMT_YdcZ"/>
    <property type="match status" value="2"/>
</dbReference>
<dbReference type="RefSeq" id="WP_111249505.1">
    <property type="nucleotide sequence ID" value="NZ_QKWH01000001.1"/>
</dbReference>
<gene>
    <name evidence="3" type="ORF">DNL40_01820</name>
</gene>
<dbReference type="InterPro" id="IPR006750">
    <property type="entry name" value="YdcZ"/>
</dbReference>
<dbReference type="Proteomes" id="UP000248783">
    <property type="component" value="Unassembled WGS sequence"/>
</dbReference>
<feature type="transmembrane region" description="Helical" evidence="2">
    <location>
        <begin position="105"/>
        <end position="126"/>
    </location>
</feature>
<feature type="transmembrane region" description="Helical" evidence="2">
    <location>
        <begin position="288"/>
        <end position="309"/>
    </location>
</feature>
<feature type="compositionally biased region" description="Basic and acidic residues" evidence="1">
    <location>
        <begin position="1"/>
        <end position="12"/>
    </location>
</feature>
<feature type="transmembrane region" description="Helical" evidence="2">
    <location>
        <begin position="192"/>
        <end position="214"/>
    </location>
</feature>
<evidence type="ECO:0000256" key="1">
    <source>
        <dbReference type="SAM" id="MobiDB-lite"/>
    </source>
</evidence>
<keyword evidence="2" id="KW-1133">Transmembrane helix</keyword>
<dbReference type="GO" id="GO:0005886">
    <property type="term" value="C:plasma membrane"/>
    <property type="evidence" value="ECO:0007669"/>
    <property type="project" value="TreeGrafter"/>
</dbReference>
<feature type="transmembrane region" description="Helical" evidence="2">
    <location>
        <begin position="132"/>
        <end position="155"/>
    </location>
</feature>
<keyword evidence="4" id="KW-1185">Reference proteome</keyword>
<evidence type="ECO:0000256" key="2">
    <source>
        <dbReference type="SAM" id="Phobius"/>
    </source>
</evidence>
<dbReference type="EMBL" id="QKWH01000001">
    <property type="protein sequence ID" value="PZR55141.1"/>
    <property type="molecule type" value="Genomic_DNA"/>
</dbReference>
<feature type="transmembrane region" description="Helical" evidence="2">
    <location>
        <begin position="73"/>
        <end position="93"/>
    </location>
</feature>
<organism evidence="3 4">
    <name type="scientific">Xylanimonas oleitrophica</name>
    <dbReference type="NCBI Taxonomy" id="2607479"/>
    <lineage>
        <taxon>Bacteria</taxon>
        <taxon>Bacillati</taxon>
        <taxon>Actinomycetota</taxon>
        <taxon>Actinomycetes</taxon>
        <taxon>Micrococcales</taxon>
        <taxon>Promicromonosporaceae</taxon>
        <taxon>Xylanimonas</taxon>
    </lineage>
</organism>
<evidence type="ECO:0008006" key="5">
    <source>
        <dbReference type="Google" id="ProtNLM"/>
    </source>
</evidence>
<feature type="region of interest" description="Disordered" evidence="1">
    <location>
        <begin position="1"/>
        <end position="28"/>
    </location>
</feature>
<feature type="transmembrane region" description="Helical" evidence="2">
    <location>
        <begin position="315"/>
        <end position="332"/>
    </location>
</feature>
<feature type="transmembrane region" description="Helical" evidence="2">
    <location>
        <begin position="33"/>
        <end position="53"/>
    </location>
</feature>
<sequence length="346" mass="34901">MNRPRPARDELVRPAVTPGDAHPAAEGATDPRVGARLTVAVLVAVGSGALISLQGRLNGDLATAGTGPVLATWFSYVGTLLAAVLLVVARRRVAVTVSLLRGAAAWWWFAVGLCSVPLVVAMSAGIPLVGVAVASVCTVAGQTIAGLALDARGVAVPAPIRLSPRRLLAGALALAGLGFAVLGGASASGAGWPVVVAVAALFLSGALLCVQQVGNGRVTHLTGDPVLATLTSVTGGLVGISAVCAVLVPFGLLDGVRLPSQWWLYLGGPLGTLITIAAAYAVRHLGTFVLTITVVSGQMVMALGLDVLGVVPVRWPTLVATTAVAVAALLVVQRPRRAGARRAARR</sequence>